<evidence type="ECO:0000313" key="3">
    <source>
        <dbReference type="Proteomes" id="UP000503264"/>
    </source>
</evidence>
<evidence type="ECO:0000313" key="2">
    <source>
        <dbReference type="EMBL" id="QCD44637.1"/>
    </source>
</evidence>
<keyword evidence="1" id="KW-1277">Toxin-antitoxin system</keyword>
<protein>
    <submittedName>
        <fullName evidence="2">Putative toxin-antitoxin system, toxin component, RelE/ParE family</fullName>
    </submittedName>
</protein>
<dbReference type="EMBL" id="CP012542">
    <property type="protein sequence ID" value="QCD44637.1"/>
    <property type="molecule type" value="Genomic_DNA"/>
</dbReference>
<dbReference type="AlphaFoldDB" id="A0A6G5QGD9"/>
<dbReference type="InterPro" id="IPR007712">
    <property type="entry name" value="RelE/ParE_toxin"/>
</dbReference>
<name>A0A6G5QGD9_9BACT</name>
<evidence type="ECO:0000256" key="1">
    <source>
        <dbReference type="ARBA" id="ARBA00022649"/>
    </source>
</evidence>
<accession>A0A6G5QGD9</accession>
<proteinExistence type="predicted"/>
<organism evidence="2 3">
    <name type="scientific">Campylobacter mucosalis CCUG 21559</name>
    <dbReference type="NCBI Taxonomy" id="1032067"/>
    <lineage>
        <taxon>Bacteria</taxon>
        <taxon>Pseudomonadati</taxon>
        <taxon>Campylobacterota</taxon>
        <taxon>Epsilonproteobacteria</taxon>
        <taxon>Campylobacterales</taxon>
        <taxon>Campylobacteraceae</taxon>
        <taxon>Campylobacter</taxon>
    </lineage>
</organism>
<dbReference type="RefSeq" id="WP_236844955.1">
    <property type="nucleotide sequence ID" value="NZ_CP012542.1"/>
</dbReference>
<sequence>MNIKYSRKFSRQMGYIVGFIAQDSKNRAYAFKEQIFKQISTIAFMPYRFRKSPFLDNENIREMISKGYVIRFLIANDTIEILAIYSKNRDKDE</sequence>
<dbReference type="InterPro" id="IPR035093">
    <property type="entry name" value="RelE/ParE_toxin_dom_sf"/>
</dbReference>
<dbReference type="Proteomes" id="UP000503264">
    <property type="component" value="Chromosome"/>
</dbReference>
<gene>
    <name evidence="2" type="ORF">CMUC_0842</name>
</gene>
<reference evidence="2 3" key="1">
    <citation type="submission" date="2016-07" db="EMBL/GenBank/DDBJ databases">
        <title>Comparative genomics of the Campylobacter concisus group.</title>
        <authorList>
            <person name="Miller W.G."/>
            <person name="Yee E."/>
            <person name="Chapman M.H."/>
            <person name="Huynh S."/>
            <person name="Bono J.L."/>
            <person name="On S.L.W."/>
            <person name="StLeger J."/>
            <person name="Foster G."/>
            <person name="Parker C.T."/>
        </authorList>
    </citation>
    <scope>NUCLEOTIDE SEQUENCE [LARGE SCALE GENOMIC DNA]</scope>
    <source>
        <strain evidence="2 3">CCUG 21559</strain>
    </source>
</reference>
<keyword evidence="3" id="KW-1185">Reference proteome</keyword>
<dbReference type="Pfam" id="PF05016">
    <property type="entry name" value="ParE_toxin"/>
    <property type="match status" value="1"/>
</dbReference>
<dbReference type="Gene3D" id="3.30.2310.20">
    <property type="entry name" value="RelE-like"/>
    <property type="match status" value="1"/>
</dbReference>